<keyword evidence="10 12" id="KW-0413">Isomerase</keyword>
<evidence type="ECO:0000313" key="15">
    <source>
        <dbReference type="EMBL" id="KEK14355.1"/>
    </source>
</evidence>
<dbReference type="GO" id="GO:0005524">
    <property type="term" value="F:ATP binding"/>
    <property type="evidence" value="ECO:0007669"/>
    <property type="project" value="UniProtKB-UniRule"/>
</dbReference>
<dbReference type="PROSITE" id="PS51194">
    <property type="entry name" value="HELICASE_CTER"/>
    <property type="match status" value="1"/>
</dbReference>
<dbReference type="Pfam" id="PF00271">
    <property type="entry name" value="Helicase_C"/>
    <property type="match status" value="1"/>
</dbReference>
<proteinExistence type="inferred from homology"/>
<evidence type="ECO:0000256" key="7">
    <source>
        <dbReference type="ARBA" id="ARBA00022833"/>
    </source>
</evidence>
<evidence type="ECO:0000313" key="16">
    <source>
        <dbReference type="Proteomes" id="UP000027731"/>
    </source>
</evidence>
<keyword evidence="1 12" id="KW-0639">Primosome</keyword>
<evidence type="ECO:0000256" key="12">
    <source>
        <dbReference type="HAMAP-Rule" id="MF_00983"/>
    </source>
</evidence>
<dbReference type="EC" id="5.6.2.4" evidence="12"/>
<dbReference type="GO" id="GO:0006302">
    <property type="term" value="P:double-strand break repair"/>
    <property type="evidence" value="ECO:0007669"/>
    <property type="project" value="InterPro"/>
</dbReference>
<evidence type="ECO:0000259" key="14">
    <source>
        <dbReference type="PROSITE" id="PS51194"/>
    </source>
</evidence>
<accession>A0A073JZH4</accession>
<dbReference type="RefSeq" id="WP_035153171.1">
    <property type="nucleotide sequence ID" value="NZ_WJNC01000008.1"/>
</dbReference>
<dbReference type="InterPro" id="IPR027417">
    <property type="entry name" value="P-loop_NTPase"/>
</dbReference>
<feature type="binding site" evidence="12">
    <location>
        <position position="558"/>
    </location>
    <ligand>
        <name>Zn(2+)</name>
        <dbReference type="ChEBI" id="CHEBI:29105"/>
        <label>1</label>
    </ligand>
</feature>
<dbReference type="Pfam" id="PF18319">
    <property type="entry name" value="Zn_ribbon_PriA"/>
    <property type="match status" value="1"/>
</dbReference>
<dbReference type="InterPro" id="IPR014001">
    <property type="entry name" value="Helicase_ATP-bd"/>
</dbReference>
<reference evidence="15 16" key="1">
    <citation type="submission" date="2014-06" db="EMBL/GenBank/DDBJ databases">
        <title>Genetic determinant of reutericyclin biosynthesis of Lactobacillus reuteri.</title>
        <authorList>
            <person name="Lin X."/>
            <person name="Duar R."/>
            <person name="Walter J."/>
            <person name="Gaenzle M."/>
        </authorList>
    </citation>
    <scope>NUCLEOTIDE SEQUENCE [LARGE SCALE GENOMIC DNA]</scope>
    <source>
        <strain evidence="15 16">LTH2584</strain>
    </source>
</reference>
<keyword evidence="5 12" id="KW-0378">Hydrolase</keyword>
<dbReference type="NCBIfam" id="NF004066">
    <property type="entry name" value="PRK05580.1-3"/>
    <property type="match status" value="1"/>
</dbReference>
<gene>
    <name evidence="12" type="primary">priA</name>
    <name evidence="15" type="ORF">LR3_00510</name>
</gene>
<keyword evidence="9 12" id="KW-0238">DNA-binding</keyword>
<dbReference type="Gene3D" id="3.40.1440.60">
    <property type="entry name" value="PriA, 3(prime) DNA-binding domain"/>
    <property type="match status" value="1"/>
</dbReference>
<dbReference type="GO" id="GO:0008270">
    <property type="term" value="F:zinc ion binding"/>
    <property type="evidence" value="ECO:0007669"/>
    <property type="project" value="UniProtKB-UniRule"/>
</dbReference>
<feature type="binding site" evidence="12">
    <location>
        <position position="542"/>
    </location>
    <ligand>
        <name>Zn(2+)</name>
        <dbReference type="ChEBI" id="CHEBI:29105"/>
        <label>2</label>
    </ligand>
</feature>
<dbReference type="HAMAP" id="MF_00983">
    <property type="entry name" value="PriA"/>
    <property type="match status" value="1"/>
</dbReference>
<evidence type="ECO:0000259" key="13">
    <source>
        <dbReference type="PROSITE" id="PS51192"/>
    </source>
</evidence>
<dbReference type="Proteomes" id="UP000027731">
    <property type="component" value="Unassembled WGS sequence"/>
</dbReference>
<evidence type="ECO:0000256" key="4">
    <source>
        <dbReference type="ARBA" id="ARBA00022741"/>
    </source>
</evidence>
<keyword evidence="2 12" id="KW-0235">DNA replication</keyword>
<comment type="subunit">
    <text evidence="12">Component of the replication restart primosome.</text>
</comment>
<feature type="domain" description="Helicase ATP-binding" evidence="13">
    <location>
        <begin position="287"/>
        <end position="453"/>
    </location>
</feature>
<dbReference type="GO" id="GO:0003677">
    <property type="term" value="F:DNA binding"/>
    <property type="evidence" value="ECO:0007669"/>
    <property type="project" value="UniProtKB-UniRule"/>
</dbReference>
<feature type="binding site" evidence="12">
    <location>
        <position position="555"/>
    </location>
    <ligand>
        <name>Zn(2+)</name>
        <dbReference type="ChEBI" id="CHEBI:29105"/>
        <label>1</label>
    </ligand>
</feature>
<dbReference type="SMART" id="SM00487">
    <property type="entry name" value="DEXDc"/>
    <property type="match status" value="1"/>
</dbReference>
<dbReference type="Gene3D" id="3.40.50.300">
    <property type="entry name" value="P-loop containing nucleotide triphosphate hydrolases"/>
    <property type="match status" value="2"/>
</dbReference>
<dbReference type="GO" id="GO:0006310">
    <property type="term" value="P:DNA recombination"/>
    <property type="evidence" value="ECO:0007669"/>
    <property type="project" value="InterPro"/>
</dbReference>
<keyword evidence="7 12" id="KW-0862">Zinc</keyword>
<feature type="binding site" evidence="12">
    <location>
        <position position="515"/>
    </location>
    <ligand>
        <name>Zn(2+)</name>
        <dbReference type="ChEBI" id="CHEBI:29105"/>
        <label>1</label>
    </ligand>
</feature>
<comment type="function">
    <text evidence="12">Initiates the restart of stalled replication forks, which reloads the replicative helicase on sites other than the origin of replication. Recognizes and binds to abandoned replication forks and remodels them to uncover a helicase loading site. Promotes assembly of the primosome at these replication forks.</text>
</comment>
<dbReference type="InterPro" id="IPR005259">
    <property type="entry name" value="PriA"/>
</dbReference>
<dbReference type="CDD" id="cd18804">
    <property type="entry name" value="SF2_C_priA"/>
    <property type="match status" value="1"/>
</dbReference>
<dbReference type="PANTHER" id="PTHR30580:SF0">
    <property type="entry name" value="PRIMOSOMAL PROTEIN N"/>
    <property type="match status" value="1"/>
</dbReference>
<evidence type="ECO:0000256" key="9">
    <source>
        <dbReference type="ARBA" id="ARBA00023125"/>
    </source>
</evidence>
<name>A0A073JZH4_LIMRT</name>
<dbReference type="FunFam" id="3.40.50.300:FF:000489">
    <property type="entry name" value="Primosome assembly protein PriA"/>
    <property type="match status" value="1"/>
</dbReference>
<dbReference type="Pfam" id="PF17764">
    <property type="entry name" value="PriA_3primeBD"/>
    <property type="match status" value="1"/>
</dbReference>
<evidence type="ECO:0000256" key="11">
    <source>
        <dbReference type="ARBA" id="ARBA00048988"/>
    </source>
</evidence>
<comment type="catalytic activity">
    <reaction evidence="11 12">
        <text>ATP + H2O = ADP + phosphate + H(+)</text>
        <dbReference type="Rhea" id="RHEA:13065"/>
        <dbReference type="ChEBI" id="CHEBI:15377"/>
        <dbReference type="ChEBI" id="CHEBI:15378"/>
        <dbReference type="ChEBI" id="CHEBI:30616"/>
        <dbReference type="ChEBI" id="CHEBI:43474"/>
        <dbReference type="ChEBI" id="CHEBI:456216"/>
        <dbReference type="EC" id="5.6.2.4"/>
    </reaction>
</comment>
<keyword evidence="8 12" id="KW-0067">ATP-binding</keyword>
<dbReference type="Pfam" id="PF00270">
    <property type="entry name" value="DEAD"/>
    <property type="match status" value="1"/>
</dbReference>
<dbReference type="AlphaFoldDB" id="A0A073JZH4"/>
<dbReference type="GO" id="GO:0006270">
    <property type="term" value="P:DNA replication initiation"/>
    <property type="evidence" value="ECO:0007669"/>
    <property type="project" value="TreeGrafter"/>
</dbReference>
<feature type="binding site" evidence="12">
    <location>
        <position position="545"/>
    </location>
    <ligand>
        <name>Zn(2+)</name>
        <dbReference type="ChEBI" id="CHEBI:29105"/>
        <label>2</label>
    </ligand>
</feature>
<feature type="binding site" evidence="12">
    <location>
        <position position="524"/>
    </location>
    <ligand>
        <name>Zn(2+)</name>
        <dbReference type="ChEBI" id="CHEBI:29105"/>
        <label>2</label>
    </ligand>
</feature>
<organism evidence="15 16">
    <name type="scientific">Limosilactobacillus reuteri</name>
    <name type="common">Lactobacillus reuteri</name>
    <dbReference type="NCBI Taxonomy" id="1598"/>
    <lineage>
        <taxon>Bacteria</taxon>
        <taxon>Bacillati</taxon>
        <taxon>Bacillota</taxon>
        <taxon>Bacilli</taxon>
        <taxon>Lactobacillales</taxon>
        <taxon>Lactobacillaceae</taxon>
        <taxon>Limosilactobacillus</taxon>
    </lineage>
</organism>
<evidence type="ECO:0000256" key="6">
    <source>
        <dbReference type="ARBA" id="ARBA00022806"/>
    </source>
</evidence>
<dbReference type="InterPro" id="IPR011545">
    <property type="entry name" value="DEAD/DEAH_box_helicase_dom"/>
</dbReference>
<dbReference type="GO" id="GO:1990077">
    <property type="term" value="C:primosome complex"/>
    <property type="evidence" value="ECO:0007669"/>
    <property type="project" value="UniProtKB-UniRule"/>
</dbReference>
<sequence>MPELAQVVVDVPTMQTNQPYTYQIPPKLEKQIQVGVRVIVPFGKGKRTVQGFVVALDNASQYEGELKPIQAIMDLQPVINPELMNLSKWLADTTYSFWISCLYTMLPNLLKAKTTRIIRIIDEVDEHVAFDIFHGRDELEMAVVQDKPAILSELFKLQKEGKIAIEYQVEDRAKAKTVTGIRSLLNFEQLEDERASLHANAHAQNRLLSYLQSIGSQVVKQKDAEHKTGLKAATFNQGQQKGWLEKTPVEVYRQPLAMQGTPDDAHLAAPLQLNADQQNAVDQINQAIDNHDPKVFLLQGVTGSGKTEVYLQSIANALQQGKTALMLVPEISLTPQIVNRVRRRFGSKVAVLHSSLSNGERYDEWRRIERGEAQVVVGARSAVFAPLTNLGLIILDEEHESSYKQDESPRYQAREVAKWRGKYNQAPVVLGSATPSLESRARAVKNVYHLLRLPHRVNKQELPPIEVVDMRDEIKKYGESNFSQKLLIDLNDRLQKNEQSILMLNRRGFSSFMMCRDCGNVLKCPNCDISLTLHMDTRTMKCHYCGHEEPIPRECPNCHSHQIRYYGTGTEKVEQELHQLLPQARIIRMDVDTTRRKGMHAKLLRQFGQHQADILLGTQMIAKGLDFPNVTLVGVLNADTGLGLPDFRASERTFDLLSQVSGRAGRANKQGKVIIQTYNPDHYAIQDAKTHDYEKFFNQEMMLRRQASYPPYYYTVRLMASHPEEAKAARAMADIYGRLKQGLLSSTVILGPTPRAIARMKRRYYYQIVIKYKKDPYLHQLLFDILQDTQSRGFKDVQVSIDPDPQYFM</sequence>
<dbReference type="SUPFAM" id="SSF52540">
    <property type="entry name" value="P-loop containing nucleoside triphosphate hydrolases"/>
    <property type="match status" value="2"/>
</dbReference>
<dbReference type="InterPro" id="IPR042115">
    <property type="entry name" value="PriA_3primeBD_sf"/>
</dbReference>
<dbReference type="PANTHER" id="PTHR30580">
    <property type="entry name" value="PRIMOSOMAL PROTEIN N"/>
    <property type="match status" value="1"/>
</dbReference>
<protein>
    <recommendedName>
        <fullName evidence="12">Replication restart protein PriA</fullName>
    </recommendedName>
    <alternativeName>
        <fullName evidence="12">ATP-dependent DNA helicase PriA</fullName>
        <ecNumber evidence="12">5.6.2.4</ecNumber>
    </alternativeName>
    <alternativeName>
        <fullName evidence="12">DNA 3'-5' helicase PriA</fullName>
    </alternativeName>
</protein>
<evidence type="ECO:0000256" key="5">
    <source>
        <dbReference type="ARBA" id="ARBA00022801"/>
    </source>
</evidence>
<dbReference type="InterPro" id="IPR041236">
    <property type="entry name" value="PriA_C"/>
</dbReference>
<dbReference type="EMBL" id="JOSX01000020">
    <property type="protein sequence ID" value="KEK14355.1"/>
    <property type="molecule type" value="Genomic_DNA"/>
</dbReference>
<dbReference type="GO" id="GO:0006269">
    <property type="term" value="P:DNA replication, synthesis of primer"/>
    <property type="evidence" value="ECO:0007669"/>
    <property type="project" value="UniProtKB-KW"/>
</dbReference>
<dbReference type="PROSITE" id="PS51192">
    <property type="entry name" value="HELICASE_ATP_BIND_1"/>
    <property type="match status" value="1"/>
</dbReference>
<evidence type="ECO:0000256" key="8">
    <source>
        <dbReference type="ARBA" id="ARBA00022840"/>
    </source>
</evidence>
<comment type="caution">
    <text evidence="15">The sequence shown here is derived from an EMBL/GenBank/DDBJ whole genome shotgun (WGS) entry which is preliminary data.</text>
</comment>
<dbReference type="InterPro" id="IPR040498">
    <property type="entry name" value="PriA_CRR"/>
</dbReference>
<dbReference type="SMART" id="SM00490">
    <property type="entry name" value="HELICc"/>
    <property type="match status" value="1"/>
</dbReference>
<feature type="binding site" evidence="12">
    <location>
        <position position="518"/>
    </location>
    <ligand>
        <name>Zn(2+)</name>
        <dbReference type="ChEBI" id="CHEBI:29105"/>
        <label>1</label>
    </ligand>
</feature>
<keyword evidence="4 12" id="KW-0547">Nucleotide-binding</keyword>
<comment type="similarity">
    <text evidence="12">Belongs to the helicase family. PriA subfamily.</text>
</comment>
<evidence type="ECO:0000256" key="3">
    <source>
        <dbReference type="ARBA" id="ARBA00022723"/>
    </source>
</evidence>
<evidence type="ECO:0000256" key="10">
    <source>
        <dbReference type="ARBA" id="ARBA00023235"/>
    </source>
</evidence>
<dbReference type="InterPro" id="IPR041222">
    <property type="entry name" value="PriA_3primeBD"/>
</dbReference>
<dbReference type="GO" id="GO:0016787">
    <property type="term" value="F:hydrolase activity"/>
    <property type="evidence" value="ECO:0007669"/>
    <property type="project" value="UniProtKB-KW"/>
</dbReference>
<dbReference type="PATRIC" id="fig|1598.90.peg.1431"/>
<dbReference type="CDD" id="cd17929">
    <property type="entry name" value="DEXHc_priA"/>
    <property type="match status" value="1"/>
</dbReference>
<dbReference type="GO" id="GO:0043138">
    <property type="term" value="F:3'-5' DNA helicase activity"/>
    <property type="evidence" value="ECO:0007669"/>
    <property type="project" value="UniProtKB-EC"/>
</dbReference>
<comment type="catalytic activity">
    <reaction evidence="12">
        <text>Couples ATP hydrolysis with the unwinding of duplex DNA by translocating in the 3'-5' direction.</text>
        <dbReference type="EC" id="5.6.2.4"/>
    </reaction>
</comment>
<dbReference type="FunFam" id="3.40.1440.60:FF:000001">
    <property type="entry name" value="Primosomal protein N"/>
    <property type="match status" value="1"/>
</dbReference>
<comment type="cofactor">
    <cofactor evidence="12">
        <name>Zn(2+)</name>
        <dbReference type="ChEBI" id="CHEBI:29105"/>
    </cofactor>
    <text evidence="12">Binds 2 zinc ions per subunit.</text>
</comment>
<keyword evidence="6 12" id="KW-0347">Helicase</keyword>
<dbReference type="InterPro" id="IPR001650">
    <property type="entry name" value="Helicase_C-like"/>
</dbReference>
<keyword evidence="3 12" id="KW-0479">Metal-binding</keyword>
<feature type="binding site" evidence="12">
    <location>
        <position position="527"/>
    </location>
    <ligand>
        <name>Zn(2+)</name>
        <dbReference type="ChEBI" id="CHEBI:29105"/>
        <label>2</label>
    </ligand>
</feature>
<feature type="domain" description="Helicase C-terminal" evidence="14">
    <location>
        <begin position="550"/>
        <end position="704"/>
    </location>
</feature>
<evidence type="ECO:0000256" key="2">
    <source>
        <dbReference type="ARBA" id="ARBA00022705"/>
    </source>
</evidence>
<dbReference type="NCBIfam" id="TIGR00595">
    <property type="entry name" value="priA"/>
    <property type="match status" value="1"/>
</dbReference>
<evidence type="ECO:0000256" key="1">
    <source>
        <dbReference type="ARBA" id="ARBA00022515"/>
    </source>
</evidence>
<dbReference type="Pfam" id="PF18074">
    <property type="entry name" value="PriA_C"/>
    <property type="match status" value="1"/>
</dbReference>